<evidence type="ECO:0000313" key="2">
    <source>
        <dbReference type="EMBL" id="GAA4400688.1"/>
    </source>
</evidence>
<accession>A0ABP8K6W9</accession>
<proteinExistence type="predicted"/>
<dbReference type="Pfam" id="PF01996">
    <property type="entry name" value="F420_ligase"/>
    <property type="match status" value="1"/>
</dbReference>
<evidence type="ECO:0000259" key="1">
    <source>
        <dbReference type="Pfam" id="PF01996"/>
    </source>
</evidence>
<dbReference type="EMBL" id="BAABFX010000040">
    <property type="protein sequence ID" value="GAA4400688.1"/>
    <property type="molecule type" value="Genomic_DNA"/>
</dbReference>
<keyword evidence="2" id="KW-0436">Ligase</keyword>
<dbReference type="InterPro" id="IPR002847">
    <property type="entry name" value="F420-0_gamma-glut_ligase-dom"/>
</dbReference>
<dbReference type="GO" id="GO:0016874">
    <property type="term" value="F:ligase activity"/>
    <property type="evidence" value="ECO:0007669"/>
    <property type="project" value="UniProtKB-KW"/>
</dbReference>
<reference evidence="3" key="1">
    <citation type="journal article" date="2019" name="Int. J. Syst. Evol. Microbiol.">
        <title>The Global Catalogue of Microorganisms (GCM) 10K type strain sequencing project: providing services to taxonomists for standard genome sequencing and annotation.</title>
        <authorList>
            <consortium name="The Broad Institute Genomics Platform"/>
            <consortium name="The Broad Institute Genome Sequencing Center for Infectious Disease"/>
            <person name="Wu L."/>
            <person name="Ma J."/>
        </authorList>
    </citation>
    <scope>NUCLEOTIDE SEQUENCE [LARGE SCALE GENOMIC DNA]</scope>
    <source>
        <strain evidence="3">JCM 17738</strain>
    </source>
</reference>
<evidence type="ECO:0000313" key="3">
    <source>
        <dbReference type="Proteomes" id="UP001500390"/>
    </source>
</evidence>
<name>A0ABP8K6W9_9MICO</name>
<organism evidence="2 3">
    <name type="scientific">Ornithinibacter aureus</name>
    <dbReference type="NCBI Taxonomy" id="622664"/>
    <lineage>
        <taxon>Bacteria</taxon>
        <taxon>Bacillati</taxon>
        <taxon>Actinomycetota</taxon>
        <taxon>Actinomycetes</taxon>
        <taxon>Micrococcales</taxon>
        <taxon>Intrasporangiaceae</taxon>
        <taxon>Ornithinibacter</taxon>
    </lineage>
</organism>
<dbReference type="PANTHER" id="PTHR47917">
    <property type="match status" value="1"/>
</dbReference>
<sequence>MPGHLDAAGSPAPSLTVVGVRGIGEVVAGSDVARLVVDALARDGVSLGAGDCLVVSSKVASKSLGLTWSGSKVDAVAAGTVRVVAERWADGRPTRVVESVAGPVMAAAGVDGSNTGPSATLLVLPDDPDAVADRLRSDVLALLGLDASTPFAVVLSDTAGRAWRGGLTDFALGSAGLHVLEDLRGGVDHDGRPLAVTMRAVADEVAAAADLVKGKANGIPAALVRGLDPACFDASAEGARRLVRTGPGDWFALGHVEAVRTALGAAPGSDEALEVGVASAGDRDDVVARVGRVVALALLEVPEGSADVDVRSARGADAAKDTTQDGARGAAVAEIALAAPEDYELGRLVTRLEVAAHSEGLRATVTARGPLCVTLTLSEPDPAVTSHASRQS</sequence>
<dbReference type="PANTHER" id="PTHR47917:SF1">
    <property type="entry name" value="COENZYME F420:L-GLUTAMATE LIGASE"/>
    <property type="match status" value="1"/>
</dbReference>
<keyword evidence="3" id="KW-1185">Reference proteome</keyword>
<dbReference type="Proteomes" id="UP001500390">
    <property type="component" value="Unassembled WGS sequence"/>
</dbReference>
<dbReference type="Gene3D" id="3.30.1330.100">
    <property type="entry name" value="CofE-like"/>
    <property type="match status" value="1"/>
</dbReference>
<protein>
    <submittedName>
        <fullName evidence="2">Coenzyme F420-0:L-glutamate ligase</fullName>
    </submittedName>
</protein>
<feature type="domain" description="Coenzyme F420:L-glutamate ligase-like" evidence="1">
    <location>
        <begin position="24"/>
        <end position="226"/>
    </location>
</feature>
<comment type="caution">
    <text evidence="2">The sequence shown here is derived from an EMBL/GenBank/DDBJ whole genome shotgun (WGS) entry which is preliminary data.</text>
</comment>
<gene>
    <name evidence="2" type="primary">cofE</name>
    <name evidence="2" type="ORF">GCM10023153_28380</name>
</gene>
<dbReference type="SUPFAM" id="SSF144010">
    <property type="entry name" value="CofE-like"/>
    <property type="match status" value="1"/>
</dbReference>